<accession>A0A484ZCG7</accession>
<dbReference type="Proteomes" id="UP000373449">
    <property type="component" value="Unassembled WGS sequence"/>
</dbReference>
<dbReference type="EMBL" id="CAADJA010000002">
    <property type="protein sequence ID" value="VFS45426.1"/>
    <property type="molecule type" value="Genomic_DNA"/>
</dbReference>
<name>A0A484ZCG7_9GAMM</name>
<organism evidence="4 5">
    <name type="scientific">Budvicia aquatica</name>
    <dbReference type="NCBI Taxonomy" id="82979"/>
    <lineage>
        <taxon>Bacteria</taxon>
        <taxon>Pseudomonadati</taxon>
        <taxon>Pseudomonadota</taxon>
        <taxon>Gammaproteobacteria</taxon>
        <taxon>Enterobacterales</taxon>
        <taxon>Budviciaceae</taxon>
        <taxon>Budvicia</taxon>
    </lineage>
</organism>
<dbReference type="PANTHER" id="PTHR40599">
    <property type="entry name" value="[CITRATE [PRO-3S]-LYASE] LIGASE"/>
    <property type="match status" value="1"/>
</dbReference>
<dbReference type="Gene3D" id="3.40.50.620">
    <property type="entry name" value="HUPs"/>
    <property type="match status" value="1"/>
</dbReference>
<keyword evidence="4" id="KW-0456">Lyase</keyword>
<dbReference type="AlphaFoldDB" id="A0A484ZCG7"/>
<dbReference type="InterPro" id="IPR005216">
    <property type="entry name" value="Citrate_lyase_ligase"/>
</dbReference>
<keyword evidence="4" id="KW-0436">Ligase</keyword>
<evidence type="ECO:0000313" key="5">
    <source>
        <dbReference type="Proteomes" id="UP000373449"/>
    </source>
</evidence>
<dbReference type="SUPFAM" id="SSF52374">
    <property type="entry name" value="Nucleotidylyl transferase"/>
    <property type="match status" value="1"/>
</dbReference>
<dbReference type="GO" id="GO:0008771">
    <property type="term" value="F:[citrate (pro-3S)-lyase] ligase activity"/>
    <property type="evidence" value="ECO:0007669"/>
    <property type="project" value="InterPro"/>
</dbReference>
<dbReference type="SMART" id="SM00764">
    <property type="entry name" value="Citrate_ly_lig"/>
    <property type="match status" value="1"/>
</dbReference>
<dbReference type="GO" id="GO:0005524">
    <property type="term" value="F:ATP binding"/>
    <property type="evidence" value="ECO:0007669"/>
    <property type="project" value="UniProtKB-KW"/>
</dbReference>
<keyword evidence="1" id="KW-0547">Nucleotide-binding</keyword>
<evidence type="ECO:0000256" key="1">
    <source>
        <dbReference type="ARBA" id="ARBA00022741"/>
    </source>
</evidence>
<dbReference type="InterPro" id="IPR013166">
    <property type="entry name" value="Citrate_lyase_ligase_C"/>
</dbReference>
<sequence length="92" mass="10536">MTSKYNEDMQYWLSTPELAFPPIELVEIERTQYEGTAISASWVRRLLAKKQMDVISHLVPDCTYNYLISNPNIRQKSASLPSEESVITVGEL</sequence>
<keyword evidence="2" id="KW-0067">ATP-binding</keyword>
<dbReference type="GO" id="GO:0016829">
    <property type="term" value="F:lyase activity"/>
    <property type="evidence" value="ECO:0007669"/>
    <property type="project" value="UniProtKB-KW"/>
</dbReference>
<feature type="domain" description="Citrate lyase ligase C-terminal" evidence="3">
    <location>
        <begin position="2"/>
        <end position="67"/>
    </location>
</feature>
<reference evidence="4 5" key="1">
    <citation type="submission" date="2019-03" db="EMBL/GenBank/DDBJ databases">
        <authorList>
            <consortium name="Pathogen Informatics"/>
        </authorList>
    </citation>
    <scope>NUCLEOTIDE SEQUENCE [LARGE SCALE GENOMIC DNA]</scope>
    <source>
        <strain evidence="4 5">NCTC12282</strain>
    </source>
</reference>
<proteinExistence type="predicted"/>
<evidence type="ECO:0000313" key="4">
    <source>
        <dbReference type="EMBL" id="VFS45426.1"/>
    </source>
</evidence>
<dbReference type="PANTHER" id="PTHR40599:SF2">
    <property type="entry name" value="[CITRATE [PRO-3S]-LYASE] LIGASE"/>
    <property type="match status" value="1"/>
</dbReference>
<gene>
    <name evidence="4" type="ORF">NCTC12282_00303</name>
</gene>
<evidence type="ECO:0000259" key="3">
    <source>
        <dbReference type="SMART" id="SM00764"/>
    </source>
</evidence>
<protein>
    <submittedName>
        <fullName evidence="4">[citrate (Pro-3S)-lyase] ligase</fullName>
    </submittedName>
</protein>
<dbReference type="InterPro" id="IPR014729">
    <property type="entry name" value="Rossmann-like_a/b/a_fold"/>
</dbReference>
<evidence type="ECO:0000256" key="2">
    <source>
        <dbReference type="ARBA" id="ARBA00022840"/>
    </source>
</evidence>
<dbReference type="Pfam" id="PF08218">
    <property type="entry name" value="Citrate_ly_lig"/>
    <property type="match status" value="1"/>
</dbReference>